<dbReference type="Proteomes" id="UP000198658">
    <property type="component" value="Unassembled WGS sequence"/>
</dbReference>
<evidence type="ECO:0000313" key="2">
    <source>
        <dbReference type="EMBL" id="SDZ88179.1"/>
    </source>
</evidence>
<gene>
    <name evidence="2" type="ORF">SAMN05216562_0973</name>
</gene>
<feature type="region of interest" description="Disordered" evidence="1">
    <location>
        <begin position="33"/>
        <end position="74"/>
    </location>
</feature>
<dbReference type="STRING" id="658218.SAMN05216562_0973"/>
<dbReference type="AlphaFoldDB" id="A0A1H3WM27"/>
<evidence type="ECO:0000313" key="3">
    <source>
        <dbReference type="Proteomes" id="UP000198658"/>
    </source>
</evidence>
<accession>A0A1H3WM27</accession>
<dbReference type="OrthoDB" id="5740476at2"/>
<feature type="compositionally biased region" description="Low complexity" evidence="1">
    <location>
        <begin position="33"/>
        <end position="72"/>
    </location>
</feature>
<name>A0A1H3WM27_9GAMM</name>
<dbReference type="RefSeq" id="WP_091385680.1">
    <property type="nucleotide sequence ID" value="NZ_FNQO01000001.1"/>
</dbReference>
<keyword evidence="3" id="KW-1185">Reference proteome</keyword>
<organism evidence="2 3">
    <name type="scientific">Microbulbifer marinus</name>
    <dbReference type="NCBI Taxonomy" id="658218"/>
    <lineage>
        <taxon>Bacteria</taxon>
        <taxon>Pseudomonadati</taxon>
        <taxon>Pseudomonadota</taxon>
        <taxon>Gammaproteobacteria</taxon>
        <taxon>Cellvibrionales</taxon>
        <taxon>Microbulbiferaceae</taxon>
        <taxon>Microbulbifer</taxon>
    </lineage>
</organism>
<sequence length="173" mass="18361">MKRTLLLLLVLGLTLSVGVFGLPAENKAEKATYAAAQQSAEQSEEPAGQAEAPAAQAEAPAAQAEAPAAQAEETADQEPLIWVFRHRRVKQCIGEDMSLDDSRAKLKDSGVVAHQSHCGLRTDLVFVSGCGEPTGDILLHLIRGNSLDAALAAGYGPAEQIRYQTVKCPNKQD</sequence>
<reference evidence="3" key="1">
    <citation type="submission" date="2016-10" db="EMBL/GenBank/DDBJ databases">
        <authorList>
            <person name="Varghese N."/>
            <person name="Submissions S."/>
        </authorList>
    </citation>
    <scope>NUCLEOTIDE SEQUENCE [LARGE SCALE GENOMIC DNA]</scope>
    <source>
        <strain evidence="3">CGMCC 1.10657</strain>
    </source>
</reference>
<proteinExistence type="predicted"/>
<evidence type="ECO:0000256" key="1">
    <source>
        <dbReference type="SAM" id="MobiDB-lite"/>
    </source>
</evidence>
<protein>
    <submittedName>
        <fullName evidence="2">Uncharacterized protein</fullName>
    </submittedName>
</protein>
<dbReference type="EMBL" id="FNQO01000001">
    <property type="protein sequence ID" value="SDZ88179.1"/>
    <property type="molecule type" value="Genomic_DNA"/>
</dbReference>